<organism evidence="5 6">
    <name type="scientific">Sinomonas cellulolyticus</name>
    <dbReference type="NCBI Taxonomy" id="2801916"/>
    <lineage>
        <taxon>Bacteria</taxon>
        <taxon>Bacillati</taxon>
        <taxon>Actinomycetota</taxon>
        <taxon>Actinomycetes</taxon>
        <taxon>Micrococcales</taxon>
        <taxon>Micrococcaceae</taxon>
        <taxon>Sinomonas</taxon>
    </lineage>
</organism>
<evidence type="ECO:0000313" key="5">
    <source>
        <dbReference type="EMBL" id="MBL0705630.1"/>
    </source>
</evidence>
<dbReference type="CDD" id="cd15482">
    <property type="entry name" value="Sialidase_non-viral"/>
    <property type="match status" value="1"/>
</dbReference>
<dbReference type="PANTHER" id="PTHR10628:SF30">
    <property type="entry name" value="EXO-ALPHA-SIALIDASE"/>
    <property type="match status" value="1"/>
</dbReference>
<dbReference type="EMBL" id="JAERRC010000022">
    <property type="protein sequence ID" value="MBL0705630.1"/>
    <property type="molecule type" value="Genomic_DNA"/>
</dbReference>
<evidence type="ECO:0000256" key="1">
    <source>
        <dbReference type="ARBA" id="ARBA00000427"/>
    </source>
</evidence>
<proteinExistence type="inferred from homology"/>
<dbReference type="SUPFAM" id="SSF50939">
    <property type="entry name" value="Sialidases"/>
    <property type="match status" value="1"/>
</dbReference>
<gene>
    <name evidence="5" type="ORF">JJE72_08935</name>
</gene>
<comment type="catalytic activity">
    <reaction evidence="1">
        <text>Hydrolysis of alpha-(2-&gt;3)-, alpha-(2-&gt;6)-, alpha-(2-&gt;8)- glycosidic linkages of terminal sialic acid residues in oligosaccharides, glycoproteins, glycolipids, colominic acid and synthetic substrates.</text>
        <dbReference type="EC" id="3.2.1.18"/>
    </reaction>
</comment>
<comment type="similarity">
    <text evidence="2">Belongs to the glycosyl hydrolase 33 family.</text>
</comment>
<protein>
    <recommendedName>
        <fullName evidence="3">exo-alpha-sialidase</fullName>
        <ecNumber evidence="3">3.2.1.18</ecNumber>
    </recommendedName>
</protein>
<evidence type="ECO:0000259" key="4">
    <source>
        <dbReference type="Pfam" id="PF13088"/>
    </source>
</evidence>
<dbReference type="InterPro" id="IPR036278">
    <property type="entry name" value="Sialidase_sf"/>
</dbReference>
<comment type="caution">
    <text evidence="5">The sequence shown here is derived from an EMBL/GenBank/DDBJ whole genome shotgun (WGS) entry which is preliminary data.</text>
</comment>
<keyword evidence="6" id="KW-1185">Reference proteome</keyword>
<reference evidence="5 6" key="1">
    <citation type="submission" date="2021-01" db="EMBL/GenBank/DDBJ databases">
        <title>Genome public.</title>
        <authorList>
            <person name="Liu C."/>
            <person name="Sun Q."/>
        </authorList>
    </citation>
    <scope>NUCLEOTIDE SEQUENCE [LARGE SCALE GENOMIC DNA]</scope>
    <source>
        <strain evidence="5 6">JC656</strain>
    </source>
</reference>
<feature type="domain" description="Sialidase" evidence="4">
    <location>
        <begin position="54"/>
        <end position="334"/>
    </location>
</feature>
<dbReference type="InterPro" id="IPR026856">
    <property type="entry name" value="Sialidase_fam"/>
</dbReference>
<dbReference type="Pfam" id="PF13088">
    <property type="entry name" value="BNR_2"/>
    <property type="match status" value="1"/>
</dbReference>
<dbReference type="Gene3D" id="2.120.10.10">
    <property type="match status" value="1"/>
</dbReference>
<dbReference type="PANTHER" id="PTHR10628">
    <property type="entry name" value="SIALIDASE"/>
    <property type="match status" value="1"/>
</dbReference>
<evidence type="ECO:0000313" key="6">
    <source>
        <dbReference type="Proteomes" id="UP000639051"/>
    </source>
</evidence>
<evidence type="ECO:0000256" key="2">
    <source>
        <dbReference type="ARBA" id="ARBA00009348"/>
    </source>
</evidence>
<accession>A0ABS1K1S5</accession>
<dbReference type="Proteomes" id="UP000639051">
    <property type="component" value="Unassembled WGS sequence"/>
</dbReference>
<dbReference type="RefSeq" id="WP_189693941.1">
    <property type="nucleotide sequence ID" value="NZ_BNCM01000007.1"/>
</dbReference>
<dbReference type="EC" id="3.2.1.18" evidence="3"/>
<dbReference type="InterPro" id="IPR011040">
    <property type="entry name" value="Sialidase"/>
</dbReference>
<name>A0ABS1K1S5_9MICC</name>
<sequence>MSNLTRRHEQTLARRGEAGYAQYRIPALAVTNAGTVLAAYDGRPNLDDLPSPIDLLVRRSHDSGATWGPQDVVRTGSGLQGFGDPALLVDRATGRIFLFHAAGTLAGFFEAVEGLQPEERVQHVDVSVSDDDGATWSHRRLTSQLKRPGITGIFAASGAGLWVPTGPFAGRLVVPVVLLDRGEITAAAAFSDDHGEAWTLGSPVGAGTNESAIAALPDGSLLLHSRATPARLAAVSHDGGASWSTPVPMPGLPDPSDNGSLLALGAPIDRDGGRPPVASPSALLISSNLDPELRRNTALSLSPDGGRTWPHQLVVCEGSSGYSCAAELPDGRIGVLYERQGYTEIVFASVSRAELEAAGPADGRQSGVVPPGEPTLEVILRSVTPGLPDEWVHVGEHHVYPMETGGVDASAWKEVGQGYAAAGGMILGTREAQLLNYGRPRPGLRAGDILAFHVRVRLPERVAADGVVLEHPGGATLPVDLPPGGRAVFGAPYPALTVSDADIAAGELTARFAVPALGLERQLRFSTATGALLP</sequence>
<evidence type="ECO:0000256" key="3">
    <source>
        <dbReference type="ARBA" id="ARBA00012733"/>
    </source>
</evidence>